<name>A0A7S3NYB7_EUPCR</name>
<organism evidence="3">
    <name type="scientific">Euplotes crassus</name>
    <dbReference type="NCBI Taxonomy" id="5936"/>
    <lineage>
        <taxon>Eukaryota</taxon>
        <taxon>Sar</taxon>
        <taxon>Alveolata</taxon>
        <taxon>Ciliophora</taxon>
        <taxon>Intramacronucleata</taxon>
        <taxon>Spirotrichea</taxon>
        <taxon>Hypotrichia</taxon>
        <taxon>Euplotida</taxon>
        <taxon>Euplotidae</taxon>
        <taxon>Moneuplotes</taxon>
    </lineage>
</organism>
<accession>A0A7S3NYB7</accession>
<evidence type="ECO:0000313" key="3">
    <source>
        <dbReference type="EMBL" id="CAE0385516.1"/>
    </source>
</evidence>
<evidence type="ECO:0000256" key="2">
    <source>
        <dbReference type="SAM" id="MobiDB-lite"/>
    </source>
</evidence>
<proteinExistence type="predicted"/>
<keyword evidence="1" id="KW-0175">Coiled coil</keyword>
<reference evidence="3" key="1">
    <citation type="submission" date="2021-01" db="EMBL/GenBank/DDBJ databases">
        <authorList>
            <person name="Corre E."/>
            <person name="Pelletier E."/>
            <person name="Niang G."/>
            <person name="Scheremetjew M."/>
            <person name="Finn R."/>
            <person name="Kale V."/>
            <person name="Holt S."/>
            <person name="Cochrane G."/>
            <person name="Meng A."/>
            <person name="Brown T."/>
            <person name="Cohen L."/>
        </authorList>
    </citation>
    <scope>NUCLEOTIDE SEQUENCE</scope>
    <source>
        <strain evidence="3">CT5</strain>
    </source>
</reference>
<feature type="coiled-coil region" evidence="1">
    <location>
        <begin position="20"/>
        <end position="54"/>
    </location>
</feature>
<feature type="compositionally biased region" description="Polar residues" evidence="2">
    <location>
        <begin position="89"/>
        <end position="98"/>
    </location>
</feature>
<evidence type="ECO:0000256" key="1">
    <source>
        <dbReference type="SAM" id="Coils"/>
    </source>
</evidence>
<dbReference type="AlphaFoldDB" id="A0A7S3NYB7"/>
<sequence length="106" mass="12300">MVKKLKIEEAQTMSNIEAELCELKIENANLKSQLEDAEEKIEFLKARMRNQENDPIQKFNMFSMPMVNPYDLPQGSSARESMTEDKNRTSLIRKSQSLKLKPGEHK</sequence>
<dbReference type="EMBL" id="HBIK01022545">
    <property type="protein sequence ID" value="CAE0385516.1"/>
    <property type="molecule type" value="Transcribed_RNA"/>
</dbReference>
<feature type="region of interest" description="Disordered" evidence="2">
    <location>
        <begin position="70"/>
        <end position="106"/>
    </location>
</feature>
<protein>
    <submittedName>
        <fullName evidence="3">Uncharacterized protein</fullName>
    </submittedName>
</protein>
<gene>
    <name evidence="3" type="ORF">ECRA1380_LOCUS10480</name>
</gene>